<dbReference type="PANTHER" id="PTHR47820:SF3">
    <property type="entry name" value="OS07G0499800 PROTEIN"/>
    <property type="match status" value="1"/>
</dbReference>
<reference evidence="1 2" key="1">
    <citation type="journal article" date="2021" name="Hortic Res">
        <title>Chromosome-scale assembly of the Dendrobium chrysotoxum genome enhances the understanding of orchid evolution.</title>
        <authorList>
            <person name="Zhang Y."/>
            <person name="Zhang G.Q."/>
            <person name="Zhang D."/>
            <person name="Liu X.D."/>
            <person name="Xu X.Y."/>
            <person name="Sun W.H."/>
            <person name="Yu X."/>
            <person name="Zhu X."/>
            <person name="Wang Z.W."/>
            <person name="Zhao X."/>
            <person name="Zhong W.Y."/>
            <person name="Chen H."/>
            <person name="Yin W.L."/>
            <person name="Huang T."/>
            <person name="Niu S.C."/>
            <person name="Liu Z.J."/>
        </authorList>
    </citation>
    <scope>NUCLEOTIDE SEQUENCE [LARGE SCALE GENOMIC DNA]</scope>
    <source>
        <strain evidence="1">Lindl</strain>
    </source>
</reference>
<dbReference type="EMBL" id="JAGFBR010000015">
    <property type="protein sequence ID" value="KAH0454983.1"/>
    <property type="molecule type" value="Genomic_DNA"/>
</dbReference>
<dbReference type="Proteomes" id="UP000775213">
    <property type="component" value="Unassembled WGS sequence"/>
</dbReference>
<evidence type="ECO:0000313" key="2">
    <source>
        <dbReference type="Proteomes" id="UP000775213"/>
    </source>
</evidence>
<sequence>MASISSKCYQYVPPFLRSLNLSNQYFSFLQKSNVSIINDHCPVIHTKSPSPPRPFFLTRNPPLGHFLSMATSTARIPSNERRHHQPSSLDHVHSNNSFPKKYVETYIPLTAQSFSLMRMWMDSEAEARLYPAPHTSMAVTLPTATAEEPSTRLDACEVSEFFEKEIMGNVSAAALFPSPSLSSSPALMSFIGNALKVTGRQEIEDFILKLEEGRREEVAALGELHPVSRFPFLGRIQLLIKLRSLRQELTTIIYQQLSENLRERFDAGSNNFLLREHDMSEFPSEESGAVMEIQLFDSHFSVYVLPMDHSNGENNQFFLELICSREIESPPQAFYSLQTFFAPPFRHKDQQKWRSSEASWDWQKPVYCHMLQTLHNEAASIGTSAHKQYVAFVKHNWPFQPSTLRKGCG</sequence>
<dbReference type="AlphaFoldDB" id="A0AAV7GHV3"/>
<comment type="caution">
    <text evidence="1">The sequence shown here is derived from an EMBL/GenBank/DDBJ whole genome shotgun (WGS) entry which is preliminary data.</text>
</comment>
<evidence type="ECO:0000313" key="1">
    <source>
        <dbReference type="EMBL" id="KAH0454983.1"/>
    </source>
</evidence>
<protein>
    <submittedName>
        <fullName evidence="1">Uncharacterized protein</fullName>
    </submittedName>
</protein>
<gene>
    <name evidence="1" type="ORF">IEQ34_016907</name>
</gene>
<dbReference type="PANTHER" id="PTHR47820">
    <property type="entry name" value="BNAC05G24000D PROTEIN"/>
    <property type="match status" value="1"/>
</dbReference>
<accession>A0AAV7GHV3</accession>
<proteinExistence type="predicted"/>
<name>A0AAV7GHV3_DENCH</name>
<keyword evidence="2" id="KW-1185">Reference proteome</keyword>
<organism evidence="1 2">
    <name type="scientific">Dendrobium chrysotoxum</name>
    <name type="common">Orchid</name>
    <dbReference type="NCBI Taxonomy" id="161865"/>
    <lineage>
        <taxon>Eukaryota</taxon>
        <taxon>Viridiplantae</taxon>
        <taxon>Streptophyta</taxon>
        <taxon>Embryophyta</taxon>
        <taxon>Tracheophyta</taxon>
        <taxon>Spermatophyta</taxon>
        <taxon>Magnoliopsida</taxon>
        <taxon>Liliopsida</taxon>
        <taxon>Asparagales</taxon>
        <taxon>Orchidaceae</taxon>
        <taxon>Epidendroideae</taxon>
        <taxon>Malaxideae</taxon>
        <taxon>Dendrobiinae</taxon>
        <taxon>Dendrobium</taxon>
    </lineage>
</organism>